<dbReference type="eggNOG" id="KOG3591">
    <property type="taxonomic scope" value="Eukaryota"/>
</dbReference>
<dbReference type="Gene3D" id="2.60.40.790">
    <property type="match status" value="1"/>
</dbReference>
<dbReference type="GO" id="GO:0009408">
    <property type="term" value="P:response to heat"/>
    <property type="evidence" value="ECO:0000318"/>
    <property type="project" value="GO_Central"/>
</dbReference>
<reference evidence="6 7" key="1">
    <citation type="journal article" date="2011" name="Science">
        <title>The ecoresponsive genome of Daphnia pulex.</title>
        <authorList>
            <person name="Colbourne J.K."/>
            <person name="Pfrender M.E."/>
            <person name="Gilbert D."/>
            <person name="Thomas W.K."/>
            <person name="Tucker A."/>
            <person name="Oakley T.H."/>
            <person name="Tokishita S."/>
            <person name="Aerts A."/>
            <person name="Arnold G.J."/>
            <person name="Basu M.K."/>
            <person name="Bauer D.J."/>
            <person name="Caceres C.E."/>
            <person name="Carmel L."/>
            <person name="Casola C."/>
            <person name="Choi J.H."/>
            <person name="Detter J.C."/>
            <person name="Dong Q."/>
            <person name="Dusheyko S."/>
            <person name="Eads B.D."/>
            <person name="Frohlich T."/>
            <person name="Geiler-Samerotte K.A."/>
            <person name="Gerlach D."/>
            <person name="Hatcher P."/>
            <person name="Jogdeo S."/>
            <person name="Krijgsveld J."/>
            <person name="Kriventseva E.V."/>
            <person name="Kultz D."/>
            <person name="Laforsch C."/>
            <person name="Lindquist E."/>
            <person name="Lopez J."/>
            <person name="Manak J.R."/>
            <person name="Muller J."/>
            <person name="Pangilinan J."/>
            <person name="Patwardhan R.P."/>
            <person name="Pitluck S."/>
            <person name="Pritham E.J."/>
            <person name="Rechtsteiner A."/>
            <person name="Rho M."/>
            <person name="Rogozin I.B."/>
            <person name="Sakarya O."/>
            <person name="Salamov A."/>
            <person name="Schaack S."/>
            <person name="Shapiro H."/>
            <person name="Shiga Y."/>
            <person name="Skalitzky C."/>
            <person name="Smith Z."/>
            <person name="Souvorov A."/>
            <person name="Sung W."/>
            <person name="Tang Z."/>
            <person name="Tsuchiya D."/>
            <person name="Tu H."/>
            <person name="Vos H."/>
            <person name="Wang M."/>
            <person name="Wolf Y.I."/>
            <person name="Yamagata H."/>
            <person name="Yamada T."/>
            <person name="Ye Y."/>
            <person name="Shaw J.R."/>
            <person name="Andrews J."/>
            <person name="Crease T.J."/>
            <person name="Tang H."/>
            <person name="Lucas S.M."/>
            <person name="Robertson H.M."/>
            <person name="Bork P."/>
            <person name="Koonin E.V."/>
            <person name="Zdobnov E.M."/>
            <person name="Grigoriev I.V."/>
            <person name="Lynch M."/>
            <person name="Boore J.L."/>
        </authorList>
    </citation>
    <scope>NUCLEOTIDE SEQUENCE [LARGE SCALE GENOMIC DNA]</scope>
</reference>
<protein>
    <recommendedName>
        <fullName evidence="5">SHSP domain-containing protein</fullName>
    </recommendedName>
</protein>
<dbReference type="AlphaFoldDB" id="E9FZ86"/>
<dbReference type="GO" id="GO:0005737">
    <property type="term" value="C:cytoplasm"/>
    <property type="evidence" value="ECO:0000318"/>
    <property type="project" value="GO_Central"/>
</dbReference>
<dbReference type="Pfam" id="PF00011">
    <property type="entry name" value="HSP20"/>
    <property type="match status" value="1"/>
</dbReference>
<dbReference type="InterPro" id="IPR008978">
    <property type="entry name" value="HSP20-like_chaperone"/>
</dbReference>
<dbReference type="PhylomeDB" id="E9FZ86"/>
<feature type="domain" description="SHSP" evidence="5">
    <location>
        <begin position="48"/>
        <end position="157"/>
    </location>
</feature>
<dbReference type="GO" id="GO:0051082">
    <property type="term" value="F:unfolded protein binding"/>
    <property type="evidence" value="ECO:0000318"/>
    <property type="project" value="GO_Central"/>
</dbReference>
<dbReference type="GO" id="GO:0042026">
    <property type="term" value="P:protein refolding"/>
    <property type="evidence" value="ECO:0000318"/>
    <property type="project" value="GO_Central"/>
</dbReference>
<sequence>MALWNIDPFFDMGMGWPRDPWAVYRQDPLNRWMESSLPSVLSAIDFAPTGTRRRSPIREVVSDENKYQVTLHLGDFKSDEINVKLVDRNLVIHAEHKEKPDEHGHISRNIKRSYILPRNTDFENLSATLSDDGTLMVCAQKKAVEPEKEREIEVKQLPPTSQQSVKSGQETEKGNVNIPVSREAGKN</sequence>
<name>E9FZ86_DAPPU</name>
<feature type="region of interest" description="Disordered" evidence="4">
    <location>
        <begin position="147"/>
        <end position="187"/>
    </location>
</feature>
<dbReference type="KEGG" id="dpx:DAPPUDRAFT_312502"/>
<dbReference type="HOGENOM" id="CLU_1251792_0_0_1"/>
<dbReference type="InterPro" id="IPR001436">
    <property type="entry name" value="Alpha-crystallin/sHSP_animal"/>
</dbReference>
<evidence type="ECO:0000256" key="3">
    <source>
        <dbReference type="RuleBase" id="RU003616"/>
    </source>
</evidence>
<evidence type="ECO:0000313" key="7">
    <source>
        <dbReference type="Proteomes" id="UP000000305"/>
    </source>
</evidence>
<evidence type="ECO:0000259" key="5">
    <source>
        <dbReference type="PROSITE" id="PS01031"/>
    </source>
</evidence>
<dbReference type="OrthoDB" id="6332074at2759"/>
<dbReference type="InParanoid" id="E9FZ86"/>
<organism evidence="6 7">
    <name type="scientific">Daphnia pulex</name>
    <name type="common">Water flea</name>
    <dbReference type="NCBI Taxonomy" id="6669"/>
    <lineage>
        <taxon>Eukaryota</taxon>
        <taxon>Metazoa</taxon>
        <taxon>Ecdysozoa</taxon>
        <taxon>Arthropoda</taxon>
        <taxon>Crustacea</taxon>
        <taxon>Branchiopoda</taxon>
        <taxon>Diplostraca</taxon>
        <taxon>Cladocera</taxon>
        <taxon>Anomopoda</taxon>
        <taxon>Daphniidae</taxon>
        <taxon>Daphnia</taxon>
    </lineage>
</organism>
<dbReference type="PROSITE" id="PS01031">
    <property type="entry name" value="SHSP"/>
    <property type="match status" value="1"/>
</dbReference>
<evidence type="ECO:0000313" key="6">
    <source>
        <dbReference type="EMBL" id="EFX87011.1"/>
    </source>
</evidence>
<dbReference type="CDD" id="cd06526">
    <property type="entry name" value="metazoan_ACD"/>
    <property type="match status" value="1"/>
</dbReference>
<dbReference type="PRINTS" id="PR00299">
    <property type="entry name" value="ACRYSTALLIN"/>
</dbReference>
<evidence type="ECO:0000256" key="2">
    <source>
        <dbReference type="PROSITE-ProRule" id="PRU00285"/>
    </source>
</evidence>
<dbReference type="SUPFAM" id="SSF49764">
    <property type="entry name" value="HSP20-like chaperones"/>
    <property type="match status" value="1"/>
</dbReference>
<dbReference type="Proteomes" id="UP000000305">
    <property type="component" value="Unassembled WGS sequence"/>
</dbReference>
<proteinExistence type="inferred from homology"/>
<dbReference type="GO" id="GO:0005634">
    <property type="term" value="C:nucleus"/>
    <property type="evidence" value="ECO:0000318"/>
    <property type="project" value="GO_Central"/>
</dbReference>
<dbReference type="InterPro" id="IPR002068">
    <property type="entry name" value="A-crystallin/Hsp20_dom"/>
</dbReference>
<keyword evidence="1" id="KW-0346">Stress response</keyword>
<dbReference type="EMBL" id="GL732528">
    <property type="protein sequence ID" value="EFX87011.1"/>
    <property type="molecule type" value="Genomic_DNA"/>
</dbReference>
<keyword evidence="7" id="KW-1185">Reference proteome</keyword>
<comment type="similarity">
    <text evidence="2 3">Belongs to the small heat shock protein (HSP20) family.</text>
</comment>
<evidence type="ECO:0000256" key="4">
    <source>
        <dbReference type="SAM" id="MobiDB-lite"/>
    </source>
</evidence>
<feature type="compositionally biased region" description="Polar residues" evidence="4">
    <location>
        <begin position="158"/>
        <end position="168"/>
    </location>
</feature>
<gene>
    <name evidence="6" type="ORF">DAPPUDRAFT_312502</name>
</gene>
<dbReference type="PANTHER" id="PTHR45640">
    <property type="entry name" value="HEAT SHOCK PROTEIN HSP-12.2-RELATED"/>
    <property type="match status" value="1"/>
</dbReference>
<accession>E9FZ86</accession>
<dbReference type="PANTHER" id="PTHR45640:SF13">
    <property type="entry name" value="HEAT SHOCK PROTEIN 22-RELATED"/>
    <property type="match status" value="1"/>
</dbReference>
<evidence type="ECO:0000256" key="1">
    <source>
        <dbReference type="ARBA" id="ARBA00023016"/>
    </source>
</evidence>